<sequence>MFEIMNIFSKPSLQIILYLGRRYREGYYVRELSRKLNIGLGSASQSLRKLEKAGLVVKENKGRLVIYRANMENFILRQLKILFTLLEINPLMPPLKDVSSRIILFGSCSTGEDTEKSDIDIFIESNDKKRASELVESCQKKIDRKISPIIMDSYEFRSLQTKDKPLYERINMGKVIHET</sequence>
<dbReference type="SMART" id="SM00418">
    <property type="entry name" value="HTH_ARSR"/>
    <property type="match status" value="1"/>
</dbReference>
<proteinExistence type="predicted"/>
<dbReference type="InterPro" id="IPR036390">
    <property type="entry name" value="WH_DNA-bd_sf"/>
</dbReference>
<dbReference type="OrthoDB" id="9287at2157"/>
<dbReference type="AlphaFoldDB" id="A0A062V277"/>
<dbReference type="GO" id="GO:0016779">
    <property type="term" value="F:nucleotidyltransferase activity"/>
    <property type="evidence" value="ECO:0007669"/>
    <property type="project" value="InterPro"/>
</dbReference>
<comment type="caution">
    <text evidence="2">The sequence shown here is derived from an EMBL/GenBank/DDBJ whole genome shotgun (WGS) entry which is preliminary data.</text>
</comment>
<dbReference type="InterPro" id="IPR002934">
    <property type="entry name" value="Polymerase_NTP_transf_dom"/>
</dbReference>
<dbReference type="SUPFAM" id="SSF81301">
    <property type="entry name" value="Nucleotidyltransferase"/>
    <property type="match status" value="1"/>
</dbReference>
<dbReference type="CDD" id="cd00090">
    <property type="entry name" value="HTH_ARSR"/>
    <property type="match status" value="1"/>
</dbReference>
<dbReference type="InterPro" id="IPR043519">
    <property type="entry name" value="NT_sf"/>
</dbReference>
<dbReference type="Pfam" id="PF01022">
    <property type="entry name" value="HTH_5"/>
    <property type="match status" value="1"/>
</dbReference>
<dbReference type="EMBL" id="JMIY01000001">
    <property type="protein sequence ID" value="KCZ73221.1"/>
    <property type="molecule type" value="Genomic_DNA"/>
</dbReference>
<dbReference type="InterPro" id="IPR011991">
    <property type="entry name" value="ArsR-like_HTH"/>
</dbReference>
<keyword evidence="3" id="KW-1185">Reference proteome</keyword>
<dbReference type="GO" id="GO:0003700">
    <property type="term" value="F:DNA-binding transcription factor activity"/>
    <property type="evidence" value="ECO:0007669"/>
    <property type="project" value="InterPro"/>
</dbReference>
<evidence type="ECO:0000313" key="3">
    <source>
        <dbReference type="Proteomes" id="UP000027153"/>
    </source>
</evidence>
<dbReference type="SUPFAM" id="SSF46785">
    <property type="entry name" value="Winged helix' DNA-binding domain"/>
    <property type="match status" value="1"/>
</dbReference>
<dbReference type="Gene3D" id="3.30.460.10">
    <property type="entry name" value="Beta Polymerase, domain 2"/>
    <property type="match status" value="1"/>
</dbReference>
<gene>
    <name evidence="2" type="ORF">ANME2D_00281</name>
</gene>
<evidence type="ECO:0000313" key="2">
    <source>
        <dbReference type="EMBL" id="KCZ73221.1"/>
    </source>
</evidence>
<feature type="domain" description="HTH arsR-type" evidence="1">
    <location>
        <begin position="1"/>
        <end position="89"/>
    </location>
</feature>
<organism evidence="2 3">
    <name type="scientific">Candidatus Methanoperedens nitratireducens</name>
    <dbReference type="NCBI Taxonomy" id="1392998"/>
    <lineage>
        <taxon>Archaea</taxon>
        <taxon>Methanobacteriati</taxon>
        <taxon>Methanobacteriota</taxon>
        <taxon>Stenosarchaea group</taxon>
        <taxon>Methanomicrobia</taxon>
        <taxon>Methanosarcinales</taxon>
        <taxon>ANME-2 cluster</taxon>
        <taxon>Candidatus Methanoperedentaceae</taxon>
        <taxon>Candidatus Methanoperedens</taxon>
    </lineage>
</organism>
<dbReference type="InterPro" id="IPR036388">
    <property type="entry name" value="WH-like_DNA-bd_sf"/>
</dbReference>
<dbReference type="CDD" id="cd05403">
    <property type="entry name" value="NT_KNTase_like"/>
    <property type="match status" value="1"/>
</dbReference>
<name>A0A062V277_9EURY</name>
<dbReference type="Pfam" id="PF01909">
    <property type="entry name" value="NTP_transf_2"/>
    <property type="match status" value="1"/>
</dbReference>
<protein>
    <submittedName>
        <fullName evidence="2">Mn-dependent transcriptional regulator</fullName>
    </submittedName>
</protein>
<reference evidence="2 3" key="1">
    <citation type="journal article" date="2013" name="Nature">
        <title>Anaerobic oxidation of methane coupled to nitrate reduction in a novel archaeal lineage.</title>
        <authorList>
            <person name="Haroon M.F."/>
            <person name="Hu S."/>
            <person name="Shi Y."/>
            <person name="Imelfort M."/>
            <person name="Keller J."/>
            <person name="Hugenholtz P."/>
            <person name="Yuan Z."/>
            <person name="Tyson G.W."/>
        </authorList>
    </citation>
    <scope>NUCLEOTIDE SEQUENCE [LARGE SCALE GENOMIC DNA]</scope>
    <source>
        <strain evidence="2 3">ANME-2d</strain>
    </source>
</reference>
<dbReference type="InterPro" id="IPR001845">
    <property type="entry name" value="HTH_ArsR_DNA-bd_dom"/>
</dbReference>
<evidence type="ECO:0000259" key="1">
    <source>
        <dbReference type="PROSITE" id="PS50987"/>
    </source>
</evidence>
<dbReference type="PROSITE" id="PS50987">
    <property type="entry name" value="HTH_ARSR_2"/>
    <property type="match status" value="1"/>
</dbReference>
<dbReference type="Proteomes" id="UP000027153">
    <property type="component" value="Unassembled WGS sequence"/>
</dbReference>
<accession>A0A062V277</accession>
<dbReference type="Gene3D" id="1.10.10.10">
    <property type="entry name" value="Winged helix-like DNA-binding domain superfamily/Winged helix DNA-binding domain"/>
    <property type="match status" value="1"/>
</dbReference>
<dbReference type="RefSeq" id="WP_048088473.1">
    <property type="nucleotide sequence ID" value="NZ_JMIY01000001.1"/>
</dbReference>